<name>A0A391NSG4_9EUKA</name>
<keyword evidence="3" id="KW-1185">Reference proteome</keyword>
<evidence type="ECO:0000313" key="2">
    <source>
        <dbReference type="EMBL" id="GCA62258.1"/>
    </source>
</evidence>
<organism evidence="2 3">
    <name type="scientific">Kipferlia bialata</name>
    <dbReference type="NCBI Taxonomy" id="797122"/>
    <lineage>
        <taxon>Eukaryota</taxon>
        <taxon>Metamonada</taxon>
        <taxon>Carpediemonas-like organisms</taxon>
        <taxon>Kipferlia</taxon>
    </lineage>
</organism>
<gene>
    <name evidence="2" type="ORF">KIPB_002349</name>
</gene>
<dbReference type="AlphaFoldDB" id="A0A391NSG4"/>
<comment type="caution">
    <text evidence="2">The sequence shown here is derived from an EMBL/GenBank/DDBJ whole genome shotgun (WGS) entry which is preliminary data.</text>
</comment>
<feature type="region of interest" description="Disordered" evidence="1">
    <location>
        <begin position="36"/>
        <end position="61"/>
    </location>
</feature>
<evidence type="ECO:0000256" key="1">
    <source>
        <dbReference type="SAM" id="MobiDB-lite"/>
    </source>
</evidence>
<evidence type="ECO:0000313" key="3">
    <source>
        <dbReference type="Proteomes" id="UP000265618"/>
    </source>
</evidence>
<dbReference type="EMBL" id="BDIP01000381">
    <property type="protein sequence ID" value="GCA62258.1"/>
    <property type="molecule type" value="Genomic_DNA"/>
</dbReference>
<proteinExistence type="predicted"/>
<sequence>MDLKASHRDDGFLIVMGPVYLMQVVQPVDAFNPINPSAPVQVVPDDSKGDGEADLDGPVSTDKAPISRTFLVVALAVAVVCGVGGTCD</sequence>
<reference evidence="2 3" key="1">
    <citation type="journal article" date="2018" name="PLoS ONE">
        <title>The draft genome of Kipferlia bialata reveals reductive genome evolution in fornicate parasites.</title>
        <authorList>
            <person name="Tanifuji G."/>
            <person name="Takabayashi S."/>
            <person name="Kume K."/>
            <person name="Takagi M."/>
            <person name="Nakayama T."/>
            <person name="Kamikawa R."/>
            <person name="Inagaki Y."/>
            <person name="Hashimoto T."/>
        </authorList>
    </citation>
    <scope>NUCLEOTIDE SEQUENCE [LARGE SCALE GENOMIC DNA]</scope>
    <source>
        <strain evidence="2">NY0173</strain>
    </source>
</reference>
<dbReference type="Proteomes" id="UP000265618">
    <property type="component" value="Unassembled WGS sequence"/>
</dbReference>
<protein>
    <submittedName>
        <fullName evidence="2">Uncharacterized protein</fullName>
    </submittedName>
</protein>
<accession>A0A391NSG4</accession>